<keyword evidence="5 9" id="KW-1133">Transmembrane helix</keyword>
<dbReference type="InterPro" id="IPR029713">
    <property type="entry name" value="TMEM168"/>
</dbReference>
<evidence type="ECO:0000256" key="6">
    <source>
        <dbReference type="ARBA" id="ARBA00023136"/>
    </source>
</evidence>
<comment type="similarity">
    <text evidence="2">Belongs to the TMEM168 family.</text>
</comment>
<keyword evidence="8" id="KW-0539">Nucleus</keyword>
<dbReference type="PANTHER" id="PTHR14437">
    <property type="entry name" value="TRANSMEMBRANE PROTEIN 168"/>
    <property type="match status" value="1"/>
</dbReference>
<reference evidence="10" key="4">
    <citation type="submission" date="2025-09" db="UniProtKB">
        <authorList>
            <consortium name="Ensembl"/>
        </authorList>
    </citation>
    <scope>IDENTIFICATION</scope>
</reference>
<evidence type="ECO:0000256" key="4">
    <source>
        <dbReference type="ARBA" id="ARBA00022692"/>
    </source>
</evidence>
<dbReference type="AlphaFoldDB" id="F6TWS7"/>
<evidence type="ECO:0000256" key="3">
    <source>
        <dbReference type="ARBA" id="ARBA00014572"/>
    </source>
</evidence>
<evidence type="ECO:0000256" key="2">
    <source>
        <dbReference type="ARBA" id="ARBA00007329"/>
    </source>
</evidence>
<keyword evidence="4 9" id="KW-0812">Transmembrane</keyword>
<dbReference type="InParanoid" id="F6TWS7"/>
<evidence type="ECO:0000256" key="5">
    <source>
        <dbReference type="ARBA" id="ARBA00022989"/>
    </source>
</evidence>
<reference evidence="10" key="3">
    <citation type="submission" date="2025-08" db="UniProtKB">
        <authorList>
            <consortium name="Ensembl"/>
        </authorList>
    </citation>
    <scope>IDENTIFICATION</scope>
</reference>
<evidence type="ECO:0000313" key="11">
    <source>
        <dbReference type="Proteomes" id="UP000008144"/>
    </source>
</evidence>
<evidence type="ECO:0000256" key="9">
    <source>
        <dbReference type="SAM" id="Phobius"/>
    </source>
</evidence>
<feature type="transmembrane region" description="Helical" evidence="9">
    <location>
        <begin position="143"/>
        <end position="159"/>
    </location>
</feature>
<dbReference type="HOGENOM" id="CLU_032315_0_0_1"/>
<dbReference type="Proteomes" id="UP000008144">
    <property type="component" value="Chromosome 8"/>
</dbReference>
<reference evidence="11" key="1">
    <citation type="journal article" date="2002" name="Science">
        <title>The draft genome of Ciona intestinalis: insights into chordate and vertebrate origins.</title>
        <authorList>
            <person name="Dehal P."/>
            <person name="Satou Y."/>
            <person name="Campbell R.K."/>
            <person name="Chapman J."/>
            <person name="Degnan B."/>
            <person name="De Tomaso A."/>
            <person name="Davidson B."/>
            <person name="Di Gregorio A."/>
            <person name="Gelpke M."/>
            <person name="Goodstein D.M."/>
            <person name="Harafuji N."/>
            <person name="Hastings K.E."/>
            <person name="Ho I."/>
            <person name="Hotta K."/>
            <person name="Huang W."/>
            <person name="Kawashima T."/>
            <person name="Lemaire P."/>
            <person name="Martinez D."/>
            <person name="Meinertzhagen I.A."/>
            <person name="Necula S."/>
            <person name="Nonaka M."/>
            <person name="Putnam N."/>
            <person name="Rash S."/>
            <person name="Saiga H."/>
            <person name="Satake M."/>
            <person name="Terry A."/>
            <person name="Yamada L."/>
            <person name="Wang H.G."/>
            <person name="Awazu S."/>
            <person name="Azumi K."/>
            <person name="Boore J."/>
            <person name="Branno M."/>
            <person name="Chin-Bow S."/>
            <person name="DeSantis R."/>
            <person name="Doyle S."/>
            <person name="Francino P."/>
            <person name="Keys D.N."/>
            <person name="Haga S."/>
            <person name="Hayashi H."/>
            <person name="Hino K."/>
            <person name="Imai K.S."/>
            <person name="Inaba K."/>
            <person name="Kano S."/>
            <person name="Kobayashi K."/>
            <person name="Kobayashi M."/>
            <person name="Lee B.I."/>
            <person name="Makabe K.W."/>
            <person name="Manohar C."/>
            <person name="Matassi G."/>
            <person name="Medina M."/>
            <person name="Mochizuki Y."/>
            <person name="Mount S."/>
            <person name="Morishita T."/>
            <person name="Miura S."/>
            <person name="Nakayama A."/>
            <person name="Nishizaka S."/>
            <person name="Nomoto H."/>
            <person name="Ohta F."/>
            <person name="Oishi K."/>
            <person name="Rigoutsos I."/>
            <person name="Sano M."/>
            <person name="Sasaki A."/>
            <person name="Sasakura Y."/>
            <person name="Shoguchi E."/>
            <person name="Shin-i T."/>
            <person name="Spagnuolo A."/>
            <person name="Stainier D."/>
            <person name="Suzuki M.M."/>
            <person name="Tassy O."/>
            <person name="Takatori N."/>
            <person name="Tokuoka M."/>
            <person name="Yagi K."/>
            <person name="Yoshizaki F."/>
            <person name="Wada S."/>
            <person name="Zhang C."/>
            <person name="Hyatt P.D."/>
            <person name="Larimer F."/>
            <person name="Detter C."/>
            <person name="Doggett N."/>
            <person name="Glavina T."/>
            <person name="Hawkins T."/>
            <person name="Richardson P."/>
            <person name="Lucas S."/>
            <person name="Kohara Y."/>
            <person name="Levine M."/>
            <person name="Satoh N."/>
            <person name="Rokhsar D.S."/>
        </authorList>
    </citation>
    <scope>NUCLEOTIDE SEQUENCE [LARGE SCALE GENOMIC DNA]</scope>
</reference>
<dbReference type="GeneTree" id="ENSGT00390000005941"/>
<keyword evidence="11" id="KW-1185">Reference proteome</keyword>
<evidence type="ECO:0000256" key="8">
    <source>
        <dbReference type="ARBA" id="ARBA00023242"/>
    </source>
</evidence>
<proteinExistence type="inferred from homology"/>
<keyword evidence="7" id="KW-0325">Glycoprotein</keyword>
<accession>F6TWS7</accession>
<dbReference type="PANTHER" id="PTHR14437:SF2">
    <property type="entry name" value="TRANSMEMBRANE PROTEIN 168"/>
    <property type="match status" value="1"/>
</dbReference>
<feature type="transmembrane region" description="Helical" evidence="9">
    <location>
        <begin position="235"/>
        <end position="257"/>
    </location>
</feature>
<protein>
    <recommendedName>
        <fullName evidence="3">Transmembrane protein 168</fullName>
    </recommendedName>
</protein>
<feature type="transmembrane region" description="Helical" evidence="9">
    <location>
        <begin position="206"/>
        <end position="229"/>
    </location>
</feature>
<dbReference type="FunCoup" id="F6TWS7">
    <property type="interactions" value="33"/>
</dbReference>
<evidence type="ECO:0000313" key="10">
    <source>
        <dbReference type="Ensembl" id="ENSCINP00000015429.3"/>
    </source>
</evidence>
<dbReference type="GO" id="GO:0031965">
    <property type="term" value="C:nuclear membrane"/>
    <property type="evidence" value="ECO:0007669"/>
    <property type="project" value="UniProtKB-SubCell"/>
</dbReference>
<dbReference type="Ensembl" id="ENSCINT00000015429.3">
    <property type="protein sequence ID" value="ENSCINP00000015429.3"/>
    <property type="gene ID" value="ENSCING00000007523.3"/>
</dbReference>
<sequence>LVLEPFILITYVAMIRVSLFHVFCFKILSSIYFSHFWWSLLFSCMAFGVSTYRPWTYDDRDKIADMLLMTSTAIKCCCDFLDRFSESVIHRSIFISPTELSTLLGFLLGGSIFLEHDGDLDLVLIVSASAIVVVNLRMKCTLAFLYLFMFVAISVFDNLDQVINPLALVCYHLRLFFPPASDFYFSPLSAMERWLCSFQMTRCRQYFLMFVIFLLEFTFSILAFYVILLHPEYELVFVIPVVTVSGLIWICTHMGYISTEFVLARKLAECQDFFHKLPTQSGGTSLPHIMSSKEPGVRHLCLIGQQTVACALLSTFIFGAISWRREDATYPSFLLIIAGIECCSFARIRELAVKLGGTCAAYALITPTTAANAHQGVTLLPTGSLQQQNDRATSLITAMHRFFSLYLVENIGCDYSTTGLSRATAEEKLRTLFTKRTKDDEAAKYDTYIFYYSGITADDGSCVLADGAMMSPERVLDIWRESCADDECVTSRLLLLLDVIASEPWLKAVGNLRHEYVAVQTCKLVKKDVETAAAYSPGTFTGDWVQWNYDLTNGATCASWFDDQDSSVKPSYAVSRRWTDFALRMPTSGNSGSELTQHWRSHYSLICRPCLALSSSCAQKLQLVRLLGAPGRRYRRLKMRWFPPAQLDTGHGFKLIKG</sequence>
<feature type="transmembrane region" description="Helical" evidence="9">
    <location>
        <begin position="93"/>
        <end position="114"/>
    </location>
</feature>
<organism evidence="10 11">
    <name type="scientific">Ciona intestinalis</name>
    <name type="common">Transparent sea squirt</name>
    <name type="synonym">Ascidia intestinalis</name>
    <dbReference type="NCBI Taxonomy" id="7719"/>
    <lineage>
        <taxon>Eukaryota</taxon>
        <taxon>Metazoa</taxon>
        <taxon>Chordata</taxon>
        <taxon>Tunicata</taxon>
        <taxon>Ascidiacea</taxon>
        <taxon>Phlebobranchia</taxon>
        <taxon>Cionidae</taxon>
        <taxon>Ciona</taxon>
    </lineage>
</organism>
<name>F6TWS7_CIOIN</name>
<feature type="transmembrane region" description="Helical" evidence="9">
    <location>
        <begin position="32"/>
        <end position="51"/>
    </location>
</feature>
<reference evidence="10" key="2">
    <citation type="journal article" date="2008" name="Genome Biol.">
        <title>Improved genome assembly and evidence-based global gene model set for the chordate Ciona intestinalis: new insight into intron and operon populations.</title>
        <authorList>
            <person name="Satou Y."/>
            <person name="Mineta K."/>
            <person name="Ogasawara M."/>
            <person name="Sasakura Y."/>
            <person name="Shoguchi E."/>
            <person name="Ueno K."/>
            <person name="Yamada L."/>
            <person name="Matsumoto J."/>
            <person name="Wasserscheid J."/>
            <person name="Dewar K."/>
            <person name="Wiley G.B."/>
            <person name="Macmil S.L."/>
            <person name="Roe B.A."/>
            <person name="Zeller R.W."/>
            <person name="Hastings K.E."/>
            <person name="Lemaire P."/>
            <person name="Lindquist E."/>
            <person name="Endo T."/>
            <person name="Hotta K."/>
            <person name="Inaba K."/>
        </authorList>
    </citation>
    <scope>NUCLEOTIDE SEQUENCE [LARGE SCALE GENOMIC DNA]</scope>
    <source>
        <strain evidence="10">wild type</strain>
    </source>
</reference>
<dbReference type="OMA" id="VNDQYIA"/>
<evidence type="ECO:0000256" key="1">
    <source>
        <dbReference type="ARBA" id="ARBA00004232"/>
    </source>
</evidence>
<evidence type="ECO:0000256" key="7">
    <source>
        <dbReference type="ARBA" id="ARBA00023180"/>
    </source>
</evidence>
<dbReference type="EMBL" id="EAAA01002723">
    <property type="status" value="NOT_ANNOTATED_CDS"/>
    <property type="molecule type" value="Genomic_DNA"/>
</dbReference>
<keyword evidence="6 9" id="KW-0472">Membrane</keyword>
<comment type="subcellular location">
    <subcellularLocation>
        <location evidence="1">Nucleus membrane</location>
        <topology evidence="1">Multi-pass membrane protein</topology>
    </subcellularLocation>
</comment>
<feature type="transmembrane region" description="Helical" evidence="9">
    <location>
        <begin position="6"/>
        <end position="25"/>
    </location>
</feature>